<feature type="domain" description="HTH cro/C1-type" evidence="1">
    <location>
        <begin position="8"/>
        <end position="59"/>
    </location>
</feature>
<dbReference type="Proteomes" id="UP000040576">
    <property type="component" value="Unassembled WGS sequence"/>
</dbReference>
<dbReference type="RefSeq" id="WP_034768795.1">
    <property type="nucleotide sequence ID" value="NZ_CCRF01000037.1"/>
</dbReference>
<evidence type="ECO:0000313" key="3">
    <source>
        <dbReference type="Proteomes" id="UP000040576"/>
    </source>
</evidence>
<dbReference type="EMBL" id="CCRF01000037">
    <property type="protein sequence ID" value="CEE00886.1"/>
    <property type="molecule type" value="Genomic_DNA"/>
</dbReference>
<name>A0A090IS51_9BACI</name>
<evidence type="ECO:0000259" key="1">
    <source>
        <dbReference type="PROSITE" id="PS50943"/>
    </source>
</evidence>
<protein>
    <recommendedName>
        <fullName evidence="1">HTH cro/C1-type domain-containing protein</fullName>
    </recommendedName>
</protein>
<dbReference type="SUPFAM" id="SSF47413">
    <property type="entry name" value="lambda repressor-like DNA-binding domains"/>
    <property type="match status" value="1"/>
</dbReference>
<dbReference type="SMART" id="SM00530">
    <property type="entry name" value="HTH_XRE"/>
    <property type="match status" value="1"/>
</dbReference>
<accession>A0A090IS51</accession>
<gene>
    <name evidence="2" type="ORF">BT1A1_1054</name>
</gene>
<evidence type="ECO:0000313" key="2">
    <source>
        <dbReference type="EMBL" id="CEE00886.1"/>
    </source>
</evidence>
<reference evidence="2 3" key="1">
    <citation type="submission" date="2014-07" db="EMBL/GenBank/DDBJ databases">
        <authorList>
            <person name="Wibberg Daniel"/>
        </authorList>
    </citation>
    <scope>NUCLEOTIDE SEQUENCE [LARGE SCALE GENOMIC DNA]</scope>
</reference>
<keyword evidence="3" id="KW-1185">Reference proteome</keyword>
<dbReference type="InterPro" id="IPR010982">
    <property type="entry name" value="Lambda_DNA-bd_dom_sf"/>
</dbReference>
<proteinExistence type="predicted"/>
<dbReference type="PROSITE" id="PS50943">
    <property type="entry name" value="HTH_CROC1"/>
    <property type="match status" value="1"/>
</dbReference>
<dbReference type="AlphaFoldDB" id="A0A090IS51"/>
<dbReference type="CDD" id="cd00093">
    <property type="entry name" value="HTH_XRE"/>
    <property type="match status" value="1"/>
</dbReference>
<sequence length="61" mass="7158">MKGFGLRLENLREKYGYSKVEMSLKLGFSQNVYGAYEREEKRPSLETIIKLADIFHVFLTI</sequence>
<dbReference type="Gene3D" id="1.10.260.40">
    <property type="entry name" value="lambda repressor-like DNA-binding domains"/>
    <property type="match status" value="1"/>
</dbReference>
<dbReference type="Pfam" id="PF01381">
    <property type="entry name" value="HTH_3"/>
    <property type="match status" value="1"/>
</dbReference>
<dbReference type="GO" id="GO:0003677">
    <property type="term" value="F:DNA binding"/>
    <property type="evidence" value="ECO:0007669"/>
    <property type="project" value="InterPro"/>
</dbReference>
<organism evidence="2 3">
    <name type="scientific">Caldibacillus thermoamylovorans</name>
    <dbReference type="NCBI Taxonomy" id="35841"/>
    <lineage>
        <taxon>Bacteria</taxon>
        <taxon>Bacillati</taxon>
        <taxon>Bacillota</taxon>
        <taxon>Bacilli</taxon>
        <taxon>Bacillales</taxon>
        <taxon>Bacillaceae</taxon>
        <taxon>Caldibacillus</taxon>
    </lineage>
</organism>
<dbReference type="InterPro" id="IPR001387">
    <property type="entry name" value="Cro/C1-type_HTH"/>
</dbReference>